<evidence type="ECO:0000256" key="1">
    <source>
        <dbReference type="ARBA" id="ARBA00023015"/>
    </source>
</evidence>
<proteinExistence type="predicted"/>
<dbReference type="Pfam" id="PF00392">
    <property type="entry name" value="GntR"/>
    <property type="match status" value="1"/>
</dbReference>
<dbReference type="SUPFAM" id="SSF48008">
    <property type="entry name" value="GntR ligand-binding domain-like"/>
    <property type="match status" value="1"/>
</dbReference>
<comment type="caution">
    <text evidence="5">The sequence shown here is derived from an EMBL/GenBank/DDBJ whole genome shotgun (WGS) entry which is preliminary data.</text>
</comment>
<sequence>MAAALKYTRLAEKILDVAVESGLREGDRLVEKSLAESCSVSRTPVRAALRLLMDRGLARRAAEGGTVLACAPESGLAALAGEAPPQADLPARILRDRAARRLDDSVNVTDLLRRYGCTRAEAQKALETLLAQGVMQRAEGQLWLFQRMPGDRGASDESYDFRLMLEPQAILSPAFRLDATRAAAVRTRTEMLLAHPEHGIDPGDFQQADLSFHRLIARSAGNQFVTESLMAHHGLRQLSGPAGGYNDFRMRQALEEHLRMLDHIEAGQPDLAADLMRVHLRLSRARRPSVANRGAPALAFGTPRRH</sequence>
<dbReference type="Gene3D" id="1.10.10.10">
    <property type="entry name" value="Winged helix-like DNA-binding domain superfamily/Winged helix DNA-binding domain"/>
    <property type="match status" value="1"/>
</dbReference>
<evidence type="ECO:0000313" key="6">
    <source>
        <dbReference type="Proteomes" id="UP001191082"/>
    </source>
</evidence>
<dbReference type="PANTHER" id="PTHR43537">
    <property type="entry name" value="TRANSCRIPTIONAL REGULATOR, GNTR FAMILY"/>
    <property type="match status" value="1"/>
</dbReference>
<dbReference type="InterPro" id="IPR000524">
    <property type="entry name" value="Tscrpt_reg_HTH_GntR"/>
</dbReference>
<reference evidence="5 6" key="1">
    <citation type="submission" date="2019-05" db="EMBL/GenBank/DDBJ databases">
        <title>Marivita sp. nov. isolated from sea sediment.</title>
        <authorList>
            <person name="Kim W."/>
        </authorList>
    </citation>
    <scope>NUCLEOTIDE SEQUENCE [LARGE SCALE GENOMIC DNA]</scope>
    <source>
        <strain evidence="5 6">CAU 1492</strain>
    </source>
</reference>
<keyword evidence="3" id="KW-0804">Transcription</keyword>
<evidence type="ECO:0000259" key="4">
    <source>
        <dbReference type="PROSITE" id="PS50949"/>
    </source>
</evidence>
<dbReference type="EMBL" id="VCPC01000001">
    <property type="protein sequence ID" value="TMV15475.1"/>
    <property type="molecule type" value="Genomic_DNA"/>
</dbReference>
<dbReference type="RefSeq" id="WP_138862820.1">
    <property type="nucleotide sequence ID" value="NZ_VCPC01000001.1"/>
</dbReference>
<keyword evidence="1" id="KW-0805">Transcription regulation</keyword>
<dbReference type="Pfam" id="PF07729">
    <property type="entry name" value="FCD"/>
    <property type="match status" value="1"/>
</dbReference>
<dbReference type="PROSITE" id="PS50949">
    <property type="entry name" value="HTH_GNTR"/>
    <property type="match status" value="1"/>
</dbReference>
<protein>
    <submittedName>
        <fullName evidence="5">GntR family transcriptional regulator</fullName>
    </submittedName>
</protein>
<name>A0ABY2XEM0_9RHOB</name>
<evidence type="ECO:0000313" key="5">
    <source>
        <dbReference type="EMBL" id="TMV15475.1"/>
    </source>
</evidence>
<feature type="domain" description="HTH gntR-type" evidence="4">
    <location>
        <begin position="4"/>
        <end position="71"/>
    </location>
</feature>
<dbReference type="SMART" id="SM00895">
    <property type="entry name" value="FCD"/>
    <property type="match status" value="1"/>
</dbReference>
<dbReference type="Proteomes" id="UP001191082">
    <property type="component" value="Unassembled WGS sequence"/>
</dbReference>
<organism evidence="5 6">
    <name type="scientific">Arenibacterium halophilum</name>
    <dbReference type="NCBI Taxonomy" id="2583821"/>
    <lineage>
        <taxon>Bacteria</taxon>
        <taxon>Pseudomonadati</taxon>
        <taxon>Pseudomonadota</taxon>
        <taxon>Alphaproteobacteria</taxon>
        <taxon>Rhodobacterales</taxon>
        <taxon>Paracoccaceae</taxon>
        <taxon>Arenibacterium</taxon>
    </lineage>
</organism>
<accession>A0ABY2XEM0</accession>
<evidence type="ECO:0000256" key="2">
    <source>
        <dbReference type="ARBA" id="ARBA00023125"/>
    </source>
</evidence>
<dbReference type="InterPro" id="IPR036388">
    <property type="entry name" value="WH-like_DNA-bd_sf"/>
</dbReference>
<dbReference type="SUPFAM" id="SSF46785">
    <property type="entry name" value="Winged helix' DNA-binding domain"/>
    <property type="match status" value="1"/>
</dbReference>
<dbReference type="InterPro" id="IPR011711">
    <property type="entry name" value="GntR_C"/>
</dbReference>
<gene>
    <name evidence="5" type="ORF">FGK64_05855</name>
</gene>
<dbReference type="Gene3D" id="1.20.120.530">
    <property type="entry name" value="GntR ligand-binding domain-like"/>
    <property type="match status" value="1"/>
</dbReference>
<dbReference type="PANTHER" id="PTHR43537:SF24">
    <property type="entry name" value="GLUCONATE OPERON TRANSCRIPTIONAL REPRESSOR"/>
    <property type="match status" value="1"/>
</dbReference>
<keyword evidence="6" id="KW-1185">Reference proteome</keyword>
<keyword evidence="2" id="KW-0238">DNA-binding</keyword>
<evidence type="ECO:0000256" key="3">
    <source>
        <dbReference type="ARBA" id="ARBA00023163"/>
    </source>
</evidence>
<dbReference type="InterPro" id="IPR008920">
    <property type="entry name" value="TF_FadR/GntR_C"/>
</dbReference>
<dbReference type="SMART" id="SM00345">
    <property type="entry name" value="HTH_GNTR"/>
    <property type="match status" value="1"/>
</dbReference>
<dbReference type="InterPro" id="IPR036390">
    <property type="entry name" value="WH_DNA-bd_sf"/>
</dbReference>